<keyword evidence="1" id="KW-0238">DNA-binding</keyword>
<feature type="compositionally biased region" description="Polar residues" evidence="2">
    <location>
        <begin position="98"/>
        <end position="115"/>
    </location>
</feature>
<dbReference type="PANTHER" id="PTHR45851">
    <property type="entry name" value="MYC PROTO-ONCOGENE"/>
    <property type="match status" value="1"/>
</dbReference>
<dbReference type="CDD" id="cd11400">
    <property type="entry name" value="bHLHzip_Myc"/>
    <property type="match status" value="1"/>
</dbReference>
<dbReference type="InterPro" id="IPR036638">
    <property type="entry name" value="HLH_DNA-bd_sf"/>
</dbReference>
<protein>
    <recommendedName>
        <fullName evidence="3">BHLH domain-containing protein</fullName>
    </recommendedName>
</protein>
<reference evidence="4" key="1">
    <citation type="journal article" date="2023" name="IScience">
        <title>Live-bearing cockroach genome reveals convergent evolutionary mechanisms linked to viviparity in insects and beyond.</title>
        <authorList>
            <person name="Fouks B."/>
            <person name="Harrison M.C."/>
            <person name="Mikhailova A.A."/>
            <person name="Marchal E."/>
            <person name="English S."/>
            <person name="Carruthers M."/>
            <person name="Jennings E.C."/>
            <person name="Chiamaka E.L."/>
            <person name="Frigard R.A."/>
            <person name="Pippel M."/>
            <person name="Attardo G.M."/>
            <person name="Benoit J.B."/>
            <person name="Bornberg-Bauer E."/>
            <person name="Tobe S.S."/>
        </authorList>
    </citation>
    <scope>NUCLEOTIDE SEQUENCE</scope>
    <source>
        <strain evidence="4">Stay&amp;Tobe</strain>
    </source>
</reference>
<dbReference type="GO" id="GO:0046983">
    <property type="term" value="F:protein dimerization activity"/>
    <property type="evidence" value="ECO:0007669"/>
    <property type="project" value="InterPro"/>
</dbReference>
<feature type="non-terminal residue" evidence="4">
    <location>
        <position position="281"/>
    </location>
</feature>
<reference evidence="4" key="2">
    <citation type="submission" date="2023-05" db="EMBL/GenBank/DDBJ databases">
        <authorList>
            <person name="Fouks B."/>
        </authorList>
    </citation>
    <scope>NUCLEOTIDE SEQUENCE</scope>
    <source>
        <strain evidence="4">Stay&amp;Tobe</strain>
        <tissue evidence="4">Testes</tissue>
    </source>
</reference>
<dbReference type="PROSITE" id="PS50888">
    <property type="entry name" value="BHLH"/>
    <property type="match status" value="1"/>
</dbReference>
<dbReference type="SMART" id="SM00353">
    <property type="entry name" value="HLH"/>
    <property type="match status" value="1"/>
</dbReference>
<proteinExistence type="predicted"/>
<feature type="compositionally biased region" description="Low complexity" evidence="2">
    <location>
        <begin position="132"/>
        <end position="143"/>
    </location>
</feature>
<accession>A0AAD7ZUV1</accession>
<dbReference type="Proteomes" id="UP001233999">
    <property type="component" value="Unassembled WGS sequence"/>
</dbReference>
<organism evidence="4 5">
    <name type="scientific">Diploptera punctata</name>
    <name type="common">Pacific beetle cockroach</name>
    <dbReference type="NCBI Taxonomy" id="6984"/>
    <lineage>
        <taxon>Eukaryota</taxon>
        <taxon>Metazoa</taxon>
        <taxon>Ecdysozoa</taxon>
        <taxon>Arthropoda</taxon>
        <taxon>Hexapoda</taxon>
        <taxon>Insecta</taxon>
        <taxon>Pterygota</taxon>
        <taxon>Neoptera</taxon>
        <taxon>Polyneoptera</taxon>
        <taxon>Dictyoptera</taxon>
        <taxon>Blattodea</taxon>
        <taxon>Blaberoidea</taxon>
        <taxon>Blaberidae</taxon>
        <taxon>Diplopterinae</taxon>
        <taxon>Diploptera</taxon>
    </lineage>
</organism>
<comment type="caution">
    <text evidence="4">The sequence shown here is derived from an EMBL/GenBank/DDBJ whole genome shotgun (WGS) entry which is preliminary data.</text>
</comment>
<dbReference type="PRINTS" id="PR00044">
    <property type="entry name" value="LEUZIPPRMYC"/>
</dbReference>
<dbReference type="Gene3D" id="4.10.280.10">
    <property type="entry name" value="Helix-loop-helix DNA-binding domain"/>
    <property type="match status" value="1"/>
</dbReference>
<evidence type="ECO:0000313" key="5">
    <source>
        <dbReference type="Proteomes" id="UP001233999"/>
    </source>
</evidence>
<evidence type="ECO:0000256" key="2">
    <source>
        <dbReference type="SAM" id="MobiDB-lite"/>
    </source>
</evidence>
<gene>
    <name evidence="4" type="ORF">L9F63_019223</name>
</gene>
<dbReference type="GO" id="GO:0003700">
    <property type="term" value="F:DNA-binding transcription factor activity"/>
    <property type="evidence" value="ECO:0007669"/>
    <property type="project" value="InterPro"/>
</dbReference>
<dbReference type="EMBL" id="JASPKZ010006463">
    <property type="protein sequence ID" value="KAJ9587244.1"/>
    <property type="molecule type" value="Genomic_DNA"/>
</dbReference>
<dbReference type="Pfam" id="PF00010">
    <property type="entry name" value="HLH"/>
    <property type="match status" value="1"/>
</dbReference>
<feature type="non-terminal residue" evidence="4">
    <location>
        <position position="1"/>
    </location>
</feature>
<evidence type="ECO:0000313" key="4">
    <source>
        <dbReference type="EMBL" id="KAJ9587244.1"/>
    </source>
</evidence>
<name>A0AAD7ZUV1_DIPPU</name>
<dbReference type="GO" id="GO:0003677">
    <property type="term" value="F:DNA binding"/>
    <property type="evidence" value="ECO:0007669"/>
    <property type="project" value="UniProtKB-KW"/>
</dbReference>
<evidence type="ECO:0000259" key="3">
    <source>
        <dbReference type="PROSITE" id="PS50888"/>
    </source>
</evidence>
<dbReference type="InterPro" id="IPR002418">
    <property type="entry name" value="Tscrpt_reg_Myc"/>
</dbReference>
<dbReference type="InterPro" id="IPR050433">
    <property type="entry name" value="Myc_transcription_factors"/>
</dbReference>
<sequence length="281" mass="32628">GKILPANEIVNECAYSNFSFCGQWAESWYEIRITEVGEKIDRKTSRRVKLHGEVRITPPLEMKFIVSPTVVKNISRRLRLSEEEIDVVSIADREKLTTLPTNPSAQDKQQLQKTVATAIHQQKRSRSREQIETPPEEQQIPETSNKRRRTAKPETTEDNDCERRHQHNNMERLRRIDLRENIARLRVLIPAIAKNDRAAKVTVLKEAVKYINSLEEIERKSEIEKAKLSKLQLVLKAKVRNLRLGNAKCRGFISADHLPLLQQWVPPPEEEKVHRKKRMGS</sequence>
<feature type="domain" description="BHLH" evidence="3">
    <location>
        <begin position="162"/>
        <end position="214"/>
    </location>
</feature>
<dbReference type="AlphaFoldDB" id="A0AAD7ZUV1"/>
<dbReference type="InterPro" id="IPR011598">
    <property type="entry name" value="bHLH_dom"/>
</dbReference>
<feature type="region of interest" description="Disordered" evidence="2">
    <location>
        <begin position="98"/>
        <end position="168"/>
    </location>
</feature>
<keyword evidence="5" id="KW-1185">Reference proteome</keyword>
<evidence type="ECO:0000256" key="1">
    <source>
        <dbReference type="ARBA" id="ARBA00023125"/>
    </source>
</evidence>
<dbReference type="SUPFAM" id="SSF47459">
    <property type="entry name" value="HLH, helix-loop-helix DNA-binding domain"/>
    <property type="match status" value="1"/>
</dbReference>